<reference evidence="3 4" key="1">
    <citation type="submission" date="2009-10" db="EMBL/GenBank/DDBJ databases">
        <authorList>
            <person name="Qin X."/>
            <person name="Bachman B."/>
            <person name="Battles P."/>
            <person name="Bell A."/>
            <person name="Bess C."/>
            <person name="Bickham C."/>
            <person name="Chaboub L."/>
            <person name="Chen D."/>
            <person name="Coyle M."/>
            <person name="Deiros D.R."/>
            <person name="Dinh H."/>
            <person name="Forbes L."/>
            <person name="Fowler G."/>
            <person name="Francisco L."/>
            <person name="Fu Q."/>
            <person name="Gubbala S."/>
            <person name="Hale W."/>
            <person name="Han Y."/>
            <person name="Hemphill L."/>
            <person name="Highlander S.K."/>
            <person name="Hirani K."/>
            <person name="Hogues M."/>
            <person name="Jackson L."/>
            <person name="Jakkamsetti A."/>
            <person name="Javaid M."/>
            <person name="Jiang H."/>
            <person name="Korchina V."/>
            <person name="Kovar C."/>
            <person name="Lara F."/>
            <person name="Lee S."/>
            <person name="Mata R."/>
            <person name="Mathew T."/>
            <person name="Moen C."/>
            <person name="Morales K."/>
            <person name="Munidasa M."/>
            <person name="Nazareth L."/>
            <person name="Ngo R."/>
            <person name="Nguyen L."/>
            <person name="Okwuonu G."/>
            <person name="Ongeri F."/>
            <person name="Patil S."/>
            <person name="Petrosino J."/>
            <person name="Pham C."/>
            <person name="Pham P."/>
            <person name="Pu L.-L."/>
            <person name="Puazo M."/>
            <person name="Raj R."/>
            <person name="Reid J."/>
            <person name="Rouhana J."/>
            <person name="Saada N."/>
            <person name="Shang Y."/>
            <person name="Simmons D."/>
            <person name="Thornton R."/>
            <person name="Warren J."/>
            <person name="Weissenberger G."/>
            <person name="Zhang J."/>
            <person name="Zhang L."/>
            <person name="Zhou C."/>
            <person name="Zhu D."/>
            <person name="Muzny D."/>
            <person name="Worley K."/>
            <person name="Gibbs R."/>
        </authorList>
    </citation>
    <scope>NUCLEOTIDE SEQUENCE [LARGE SCALE GENOMIC DNA]</scope>
    <source>
        <strain evidence="3 4">DSM 17361</strain>
    </source>
</reference>
<sequence length="258" mass="29296">MITFTIITCTYNAEHELQRTLDSVKGQSYGPIEHLILDGLSKDHTIPMALAYQKETSETSNERRVEVVSEKDSGLYDAMNKGIRMATGDYLVFLNAGDVFPSSQTLAHVSDSLVEREALPGVLYGHADIVDDDGKFIRHRRLQPPPVLSWRSFKHGMVVCHQSFYARTDLAKHTLYNLRYRYSADVDWCIRIMKAAEEQGLALKNVGEVLVNYLDGGMTVKNHRASLKERFHVIATHYGLVTTVAMHLWFVIRALIRK</sequence>
<dbReference type="Proteomes" id="UP000003160">
    <property type="component" value="Unassembled WGS sequence"/>
</dbReference>
<proteinExistence type="predicted"/>
<dbReference type="AlphaFoldDB" id="D1PU88"/>
<dbReference type="EC" id="2.4.-.-" evidence="3"/>
<organism evidence="3 4">
    <name type="scientific">Hallella bergensis DSM 17361</name>
    <dbReference type="NCBI Taxonomy" id="585502"/>
    <lineage>
        <taxon>Bacteria</taxon>
        <taxon>Pseudomonadati</taxon>
        <taxon>Bacteroidota</taxon>
        <taxon>Bacteroidia</taxon>
        <taxon>Bacteroidales</taxon>
        <taxon>Prevotellaceae</taxon>
        <taxon>Hallella</taxon>
    </lineage>
</organism>
<gene>
    <name evidence="3" type="ORF">HMPREF0645_0523</name>
</gene>
<dbReference type="InterPro" id="IPR029044">
    <property type="entry name" value="Nucleotide-diphossugar_trans"/>
</dbReference>
<evidence type="ECO:0000259" key="2">
    <source>
        <dbReference type="Pfam" id="PF00535"/>
    </source>
</evidence>
<comment type="caution">
    <text evidence="3">The sequence shown here is derived from an EMBL/GenBank/DDBJ whole genome shotgun (WGS) entry which is preliminary data.</text>
</comment>
<dbReference type="OrthoDB" id="9788101at2"/>
<dbReference type="HOGENOM" id="CLU_025996_21_1_10"/>
<dbReference type="Pfam" id="PF00535">
    <property type="entry name" value="Glycos_transf_2"/>
    <property type="match status" value="1"/>
</dbReference>
<dbReference type="PANTHER" id="PTHR22916:SF67">
    <property type="entry name" value="COLANIC ACID BIOSYNTHESIS GLYCOSYL TRANSFERASE WCAE-RELATED"/>
    <property type="match status" value="1"/>
</dbReference>
<dbReference type="SUPFAM" id="SSF53448">
    <property type="entry name" value="Nucleotide-diphospho-sugar transferases"/>
    <property type="match status" value="1"/>
</dbReference>
<dbReference type="CDD" id="cd06433">
    <property type="entry name" value="GT_2_WfgS_like"/>
    <property type="match status" value="1"/>
</dbReference>
<keyword evidence="3" id="KW-0808">Transferase</keyword>
<keyword evidence="1" id="KW-1133">Transmembrane helix</keyword>
<dbReference type="GO" id="GO:0016758">
    <property type="term" value="F:hexosyltransferase activity"/>
    <property type="evidence" value="ECO:0007669"/>
    <property type="project" value="UniProtKB-ARBA"/>
</dbReference>
<feature type="domain" description="Glycosyltransferase 2-like" evidence="2">
    <location>
        <begin position="5"/>
        <end position="118"/>
    </location>
</feature>
<dbReference type="EMBL" id="ACKS01000024">
    <property type="protein sequence ID" value="EFA45086.1"/>
    <property type="molecule type" value="Genomic_DNA"/>
</dbReference>
<dbReference type="RefSeq" id="WP_007174871.1">
    <property type="nucleotide sequence ID" value="NZ_GG704782.1"/>
</dbReference>
<dbReference type="InterPro" id="IPR001173">
    <property type="entry name" value="Glyco_trans_2-like"/>
</dbReference>
<accession>D1PU88</accession>
<keyword evidence="4" id="KW-1185">Reference proteome</keyword>
<evidence type="ECO:0000313" key="3">
    <source>
        <dbReference type="EMBL" id="EFA45086.1"/>
    </source>
</evidence>
<dbReference type="eggNOG" id="COG1216">
    <property type="taxonomic scope" value="Bacteria"/>
</dbReference>
<keyword evidence="3" id="KW-0328">Glycosyltransferase</keyword>
<evidence type="ECO:0000256" key="1">
    <source>
        <dbReference type="SAM" id="Phobius"/>
    </source>
</evidence>
<dbReference type="Gene3D" id="3.90.550.10">
    <property type="entry name" value="Spore Coat Polysaccharide Biosynthesis Protein SpsA, Chain A"/>
    <property type="match status" value="1"/>
</dbReference>
<dbReference type="PANTHER" id="PTHR22916">
    <property type="entry name" value="GLYCOSYLTRANSFERASE"/>
    <property type="match status" value="1"/>
</dbReference>
<name>D1PU88_9BACT</name>
<evidence type="ECO:0000313" key="4">
    <source>
        <dbReference type="Proteomes" id="UP000003160"/>
    </source>
</evidence>
<keyword evidence="1" id="KW-0472">Membrane</keyword>
<protein>
    <submittedName>
        <fullName evidence="3">Glycosyltransferase, group 2 family protein</fullName>
        <ecNumber evidence="3">2.4.-.-</ecNumber>
    </submittedName>
</protein>
<keyword evidence="1" id="KW-0812">Transmembrane</keyword>
<feature type="transmembrane region" description="Helical" evidence="1">
    <location>
        <begin position="231"/>
        <end position="252"/>
    </location>
</feature>